<dbReference type="InterPro" id="IPR023214">
    <property type="entry name" value="HAD_sf"/>
</dbReference>
<accession>A0ABR2FV78</accession>
<dbReference type="EMBL" id="JBBPBM010000004">
    <property type="protein sequence ID" value="KAK8588161.1"/>
    <property type="molecule type" value="Genomic_DNA"/>
</dbReference>
<dbReference type="InterPro" id="IPR036412">
    <property type="entry name" value="HAD-like_sf"/>
</dbReference>
<dbReference type="SUPFAM" id="SSF56784">
    <property type="entry name" value="HAD-like"/>
    <property type="match status" value="1"/>
</dbReference>
<organism evidence="1 2">
    <name type="scientific">Hibiscus sabdariffa</name>
    <name type="common">roselle</name>
    <dbReference type="NCBI Taxonomy" id="183260"/>
    <lineage>
        <taxon>Eukaryota</taxon>
        <taxon>Viridiplantae</taxon>
        <taxon>Streptophyta</taxon>
        <taxon>Embryophyta</taxon>
        <taxon>Tracheophyta</taxon>
        <taxon>Spermatophyta</taxon>
        <taxon>Magnoliopsida</taxon>
        <taxon>eudicotyledons</taxon>
        <taxon>Gunneridae</taxon>
        <taxon>Pentapetalae</taxon>
        <taxon>rosids</taxon>
        <taxon>malvids</taxon>
        <taxon>Malvales</taxon>
        <taxon>Malvaceae</taxon>
        <taxon>Malvoideae</taxon>
        <taxon>Hibiscus</taxon>
    </lineage>
</organism>
<gene>
    <name evidence="1" type="ORF">V6N12_022617</name>
</gene>
<name>A0ABR2FV78_9ROSI</name>
<keyword evidence="2" id="KW-1185">Reference proteome</keyword>
<dbReference type="Proteomes" id="UP001472677">
    <property type="component" value="Unassembled WGS sequence"/>
</dbReference>
<reference evidence="1 2" key="1">
    <citation type="journal article" date="2024" name="G3 (Bethesda)">
        <title>Genome assembly of Hibiscus sabdariffa L. provides insights into metabolisms of medicinal natural products.</title>
        <authorList>
            <person name="Kim T."/>
        </authorList>
    </citation>
    <scope>NUCLEOTIDE SEQUENCE [LARGE SCALE GENOMIC DNA]</scope>
    <source>
        <strain evidence="1">TK-2024</strain>
        <tissue evidence="1">Old leaves</tissue>
    </source>
</reference>
<evidence type="ECO:0000313" key="1">
    <source>
        <dbReference type="EMBL" id="KAK8588161.1"/>
    </source>
</evidence>
<protein>
    <submittedName>
        <fullName evidence="1">Uncharacterized protein</fullName>
    </submittedName>
</protein>
<dbReference type="Gene3D" id="3.40.50.1000">
    <property type="entry name" value="HAD superfamily/HAD-like"/>
    <property type="match status" value="1"/>
</dbReference>
<proteinExistence type="predicted"/>
<evidence type="ECO:0000313" key="2">
    <source>
        <dbReference type="Proteomes" id="UP001472677"/>
    </source>
</evidence>
<comment type="caution">
    <text evidence="1">The sequence shown here is derived from an EMBL/GenBank/DDBJ whole genome shotgun (WGS) entry which is preliminary data.</text>
</comment>
<sequence length="114" mass="12902">MSRTNRMEKKSWSSLGMDGTLYPWSIGVNLASRKNIEDEVHARQVLKRLGLEDCFKASYALKLFILSLEPANITDASKIFFDDKARDIASVKAAGLRTSPRNLHNISINIENYK</sequence>